<dbReference type="InterPro" id="IPR036890">
    <property type="entry name" value="HATPase_C_sf"/>
</dbReference>
<dbReference type="RefSeq" id="WP_154571708.1">
    <property type="nucleotide sequence ID" value="NZ_JAXDSY010000054.1"/>
</dbReference>
<evidence type="ECO:0000256" key="4">
    <source>
        <dbReference type="ARBA" id="ARBA00023012"/>
    </source>
</evidence>
<evidence type="ECO:0000313" key="6">
    <source>
        <dbReference type="EMBL" id="MST68237.1"/>
    </source>
</evidence>
<dbReference type="AlphaFoldDB" id="A0A6A8MA06"/>
<sequence>MLTEISLNVIDIARNSIRAGASLIQITVRIDDQKKTLRLTIADNGSGMNPQQLSKVEDPFFTSRTTRRVGLGVPFLKQEAECTGGTFNIRSEEGKGTVVDALFHTDHIDCMPLGDINSSILMLITTSEEKKVDFVYTYEVDERSFQLDTRELREILEGVPFSEPRVSAFIRSFLDENQEAVDKGEIMEER</sequence>
<name>A0A6A8MA06_9FIRM</name>
<keyword evidence="6" id="KW-0067">ATP-binding</keyword>
<dbReference type="SMART" id="SM00387">
    <property type="entry name" value="HATPase_c"/>
    <property type="match status" value="1"/>
</dbReference>
<keyword evidence="3" id="KW-0808">Transferase</keyword>
<reference evidence="6" key="1">
    <citation type="submission" date="2019-09" db="EMBL/GenBank/DDBJ databases">
        <title>In-depth cultivation of the pig gut microbiome towards novel bacterial diversity and tailored functional studies.</title>
        <authorList>
            <person name="Wylensek D."/>
            <person name="Hitch T.C.A."/>
            <person name="Clavel T."/>
        </authorList>
    </citation>
    <scope>NUCLEOTIDE SEQUENCE</scope>
    <source>
        <strain evidence="6">RF-744-FAT-WT-3</strain>
    </source>
</reference>
<dbReference type="PANTHER" id="PTHR43065">
    <property type="entry name" value="SENSOR HISTIDINE KINASE"/>
    <property type="match status" value="1"/>
</dbReference>
<dbReference type="InterPro" id="IPR004358">
    <property type="entry name" value="Sig_transdc_His_kin-like_C"/>
</dbReference>
<dbReference type="EC" id="2.7.13.3" evidence="2"/>
<protein>
    <recommendedName>
        <fullName evidence="2">histidine kinase</fullName>
        <ecNumber evidence="2">2.7.13.3</ecNumber>
    </recommendedName>
</protein>
<proteinExistence type="predicted"/>
<dbReference type="PRINTS" id="PR00344">
    <property type="entry name" value="BCTRLSENSOR"/>
</dbReference>
<dbReference type="Pfam" id="PF02518">
    <property type="entry name" value="HATPase_c"/>
    <property type="match status" value="1"/>
</dbReference>
<evidence type="ECO:0000256" key="2">
    <source>
        <dbReference type="ARBA" id="ARBA00012438"/>
    </source>
</evidence>
<evidence type="ECO:0000256" key="3">
    <source>
        <dbReference type="ARBA" id="ARBA00022777"/>
    </source>
</evidence>
<dbReference type="GO" id="GO:0005524">
    <property type="term" value="F:ATP binding"/>
    <property type="evidence" value="ECO:0007669"/>
    <property type="project" value="UniProtKB-KW"/>
</dbReference>
<keyword evidence="3" id="KW-0418">Kinase</keyword>
<dbReference type="GO" id="GO:0004673">
    <property type="term" value="F:protein histidine kinase activity"/>
    <property type="evidence" value="ECO:0007669"/>
    <property type="project" value="UniProtKB-EC"/>
</dbReference>
<keyword evidence="4" id="KW-0902">Two-component regulatory system</keyword>
<dbReference type="Gene3D" id="3.30.565.10">
    <property type="entry name" value="Histidine kinase-like ATPase, C-terminal domain"/>
    <property type="match status" value="1"/>
</dbReference>
<organism evidence="6">
    <name type="scientific">Baileyella intestinalis</name>
    <dbReference type="NCBI Taxonomy" id="2606709"/>
    <lineage>
        <taxon>Bacteria</taxon>
        <taxon>Bacillati</taxon>
        <taxon>Bacillota</taxon>
        <taxon>Clostridia</taxon>
        <taxon>Peptostreptococcales</taxon>
        <taxon>Anaerovoracaceae</taxon>
        <taxon>Baileyella</taxon>
    </lineage>
</organism>
<accession>A0A6A8MA06</accession>
<dbReference type="PROSITE" id="PS50109">
    <property type="entry name" value="HIS_KIN"/>
    <property type="match status" value="1"/>
</dbReference>
<keyword evidence="6" id="KW-0547">Nucleotide-binding</keyword>
<comment type="catalytic activity">
    <reaction evidence="1">
        <text>ATP + protein L-histidine = ADP + protein N-phospho-L-histidine.</text>
        <dbReference type="EC" id="2.7.13.3"/>
    </reaction>
</comment>
<dbReference type="PANTHER" id="PTHR43065:SF29">
    <property type="entry name" value="SENSOR PROTEIN KINASE FLES"/>
    <property type="match status" value="1"/>
</dbReference>
<dbReference type="EMBL" id="VUNB01000001">
    <property type="protein sequence ID" value="MST68237.1"/>
    <property type="molecule type" value="Genomic_DNA"/>
</dbReference>
<comment type="caution">
    <text evidence="6">The sequence shown here is derived from an EMBL/GenBank/DDBJ whole genome shotgun (WGS) entry which is preliminary data.</text>
</comment>
<dbReference type="InterPro" id="IPR003594">
    <property type="entry name" value="HATPase_dom"/>
</dbReference>
<gene>
    <name evidence="6" type="ORF">FYJ66_01260</name>
</gene>
<dbReference type="GO" id="GO:0000160">
    <property type="term" value="P:phosphorelay signal transduction system"/>
    <property type="evidence" value="ECO:0007669"/>
    <property type="project" value="UniProtKB-KW"/>
</dbReference>
<evidence type="ECO:0000256" key="1">
    <source>
        <dbReference type="ARBA" id="ARBA00000085"/>
    </source>
</evidence>
<dbReference type="SUPFAM" id="SSF55874">
    <property type="entry name" value="ATPase domain of HSP90 chaperone/DNA topoisomerase II/histidine kinase"/>
    <property type="match status" value="1"/>
</dbReference>
<dbReference type="InterPro" id="IPR005467">
    <property type="entry name" value="His_kinase_dom"/>
</dbReference>
<feature type="domain" description="Histidine kinase" evidence="5">
    <location>
        <begin position="1"/>
        <end position="107"/>
    </location>
</feature>
<evidence type="ECO:0000259" key="5">
    <source>
        <dbReference type="PROSITE" id="PS50109"/>
    </source>
</evidence>